<dbReference type="RefSeq" id="WP_180334626.1">
    <property type="nucleotide sequence ID" value="NZ_CAESAQ020000043.1"/>
</dbReference>
<dbReference type="InterPro" id="IPR020904">
    <property type="entry name" value="Sc_DH/Rdtase_CS"/>
</dbReference>
<accession>A0A8H8XCQ0</accession>
<evidence type="ECO:0000256" key="2">
    <source>
        <dbReference type="ARBA" id="ARBA00023002"/>
    </source>
</evidence>
<dbReference type="Gene3D" id="3.40.50.720">
    <property type="entry name" value="NAD(P)-binding Rossmann-like Domain"/>
    <property type="match status" value="1"/>
</dbReference>
<gene>
    <name evidence="4" type="ORF">THERMOS_712</name>
</gene>
<name>A0A8H8XCQ0_9GAMM</name>
<feature type="transmembrane region" description="Helical" evidence="3">
    <location>
        <begin position="12"/>
        <end position="31"/>
    </location>
</feature>
<keyword evidence="3" id="KW-0812">Transmembrane</keyword>
<dbReference type="PANTHER" id="PTHR44169">
    <property type="entry name" value="NADPH-DEPENDENT 1-ACYLDIHYDROXYACETONE PHOSPHATE REDUCTASE"/>
    <property type="match status" value="1"/>
</dbReference>
<dbReference type="AlphaFoldDB" id="A0A8H8XCQ0"/>
<dbReference type="Proteomes" id="UP000643672">
    <property type="component" value="Unassembled WGS sequence"/>
</dbReference>
<evidence type="ECO:0000313" key="4">
    <source>
        <dbReference type="EMBL" id="CAB5497685.1"/>
    </source>
</evidence>
<dbReference type="EMBL" id="CAESAQ020000043">
    <property type="protein sequence ID" value="CAB5497685.1"/>
    <property type="molecule type" value="Genomic_DNA"/>
</dbReference>
<evidence type="ECO:0000256" key="1">
    <source>
        <dbReference type="ARBA" id="ARBA00006484"/>
    </source>
</evidence>
<keyword evidence="5" id="KW-1185">Reference proteome</keyword>
<keyword evidence="3" id="KW-1133">Transmembrane helix</keyword>
<dbReference type="SUPFAM" id="SSF51735">
    <property type="entry name" value="NAD(P)-binding Rossmann-fold domains"/>
    <property type="match status" value="1"/>
</dbReference>
<keyword evidence="3" id="KW-0472">Membrane</keyword>
<dbReference type="InterPro" id="IPR002347">
    <property type="entry name" value="SDR_fam"/>
</dbReference>
<comment type="caution">
    <text evidence="4">The sequence shown here is derived from an EMBL/GenBank/DDBJ whole genome shotgun (WGS) entry which is preliminary data.</text>
</comment>
<dbReference type="CDD" id="cd05374">
    <property type="entry name" value="17beta-HSD-like_SDR_c"/>
    <property type="match status" value="1"/>
</dbReference>
<keyword evidence="2" id="KW-0560">Oxidoreductase</keyword>
<sequence>MKFKTPEATQAFLTRSILITGCSSGIGLCVAQGLKQAGYRVFATARQSKDVENLKTQGFESYQLDLASSASIKAAMHAIFEQTESLYGLIHNGAYGQVGALEDISREALEEQFQTNVFGWHELTNLVLPKMKRQNAGRIIYLSSVLGFVAMPFRGPYNASKFAIEGLVNTLRLELAHTKVQLSLIQPGPIESDFRLNAYKAFSKHIDKQNSDYRVNYEKMIVRLQSKDLADFTLPAEAVLKCCVHALSAKHAKIHYLVTFPTKLFAFLIRILPTWLMDKILYKAGGGGGR</sequence>
<dbReference type="GO" id="GO:0016491">
    <property type="term" value="F:oxidoreductase activity"/>
    <property type="evidence" value="ECO:0007669"/>
    <property type="project" value="UniProtKB-KW"/>
</dbReference>
<proteinExistence type="inferred from homology"/>
<organism evidence="4 5">
    <name type="scientific">Bathymodiolus thermophilus thioautotrophic gill symbiont</name>
    <dbReference type="NCBI Taxonomy" id="2360"/>
    <lineage>
        <taxon>Bacteria</taxon>
        <taxon>Pseudomonadati</taxon>
        <taxon>Pseudomonadota</taxon>
        <taxon>Gammaproteobacteria</taxon>
        <taxon>sulfur-oxidizing symbionts</taxon>
    </lineage>
</organism>
<dbReference type="Pfam" id="PF00106">
    <property type="entry name" value="adh_short"/>
    <property type="match status" value="1"/>
</dbReference>
<evidence type="ECO:0000256" key="3">
    <source>
        <dbReference type="SAM" id="Phobius"/>
    </source>
</evidence>
<evidence type="ECO:0000313" key="5">
    <source>
        <dbReference type="Proteomes" id="UP000643672"/>
    </source>
</evidence>
<dbReference type="PRINTS" id="PR00081">
    <property type="entry name" value="GDHRDH"/>
</dbReference>
<protein>
    <submittedName>
        <fullName evidence="4">NAD(P)-dependent oxidoreductase EC-YbbO</fullName>
    </submittedName>
</protein>
<comment type="similarity">
    <text evidence="1">Belongs to the short-chain dehydrogenases/reductases (SDR) family.</text>
</comment>
<dbReference type="PANTHER" id="PTHR44169:SF6">
    <property type="entry name" value="NADPH-DEPENDENT 1-ACYLDIHYDROXYACETONE PHOSPHATE REDUCTASE"/>
    <property type="match status" value="1"/>
</dbReference>
<dbReference type="PROSITE" id="PS00061">
    <property type="entry name" value="ADH_SHORT"/>
    <property type="match status" value="1"/>
</dbReference>
<reference evidence="4 5" key="1">
    <citation type="submission" date="2020-05" db="EMBL/GenBank/DDBJ databases">
        <authorList>
            <person name="Petersen J."/>
            <person name="Sayavedra L."/>
        </authorList>
    </citation>
    <scope>NUCLEOTIDE SEQUENCE [LARGE SCALE GENOMIC DNA]</scope>
    <source>
        <strain evidence="4">B thermophilus SOXS</strain>
    </source>
</reference>
<dbReference type="InterPro" id="IPR036291">
    <property type="entry name" value="NAD(P)-bd_dom_sf"/>
</dbReference>